<sequence>MTTSATALTLDAPNILLTFPSGEFAVREALTAVLSGLDFLSLDLEESGAVELVLAEVLNNVVEHAYGDETPGWIEVGCAHRPNGLHFLVRDEGRPLPDGVLPIGQRPDISDVVDALPEGGFGWFLIQDLAKDVQYRRHDGLNLLSFRISVGIDHRVN</sequence>
<dbReference type="PANTHER" id="PTHR35526:SF3">
    <property type="entry name" value="ANTI-SIGMA-F FACTOR RSBW"/>
    <property type="match status" value="1"/>
</dbReference>
<dbReference type="CDD" id="cd16936">
    <property type="entry name" value="HATPase_RsbW-like"/>
    <property type="match status" value="1"/>
</dbReference>
<keyword evidence="3" id="KW-0067">ATP-binding</keyword>
<evidence type="ECO:0000259" key="2">
    <source>
        <dbReference type="Pfam" id="PF13581"/>
    </source>
</evidence>
<evidence type="ECO:0000313" key="3">
    <source>
        <dbReference type="EMBL" id="PYC47689.1"/>
    </source>
</evidence>
<dbReference type="Proteomes" id="UP000248012">
    <property type="component" value="Unassembled WGS sequence"/>
</dbReference>
<feature type="domain" description="Histidine kinase/HSP90-like ATPase" evidence="2">
    <location>
        <begin position="26"/>
        <end position="147"/>
    </location>
</feature>
<dbReference type="PANTHER" id="PTHR35526">
    <property type="entry name" value="ANTI-SIGMA-F FACTOR RSBW-RELATED"/>
    <property type="match status" value="1"/>
</dbReference>
<keyword evidence="1" id="KW-0418">Kinase</keyword>
<dbReference type="SUPFAM" id="SSF55874">
    <property type="entry name" value="ATPase domain of HSP90 chaperone/DNA topoisomerase II/histidine kinase"/>
    <property type="match status" value="1"/>
</dbReference>
<dbReference type="OrthoDB" id="9792240at2"/>
<keyword evidence="3" id="KW-0547">Nucleotide-binding</keyword>
<organism evidence="3 4">
    <name type="scientific">Litorivita pollutaquae</name>
    <dbReference type="NCBI Taxonomy" id="2200892"/>
    <lineage>
        <taxon>Bacteria</taxon>
        <taxon>Pseudomonadati</taxon>
        <taxon>Pseudomonadota</taxon>
        <taxon>Alphaproteobacteria</taxon>
        <taxon>Rhodobacterales</taxon>
        <taxon>Paracoccaceae</taxon>
        <taxon>Litorivita</taxon>
    </lineage>
</organism>
<dbReference type="RefSeq" id="WP_110795996.1">
    <property type="nucleotide sequence ID" value="NZ_KZ826484.1"/>
</dbReference>
<proteinExistence type="predicted"/>
<evidence type="ECO:0000256" key="1">
    <source>
        <dbReference type="ARBA" id="ARBA00022527"/>
    </source>
</evidence>
<dbReference type="Pfam" id="PF13581">
    <property type="entry name" value="HATPase_c_2"/>
    <property type="match status" value="1"/>
</dbReference>
<name>A0A2V4MQ92_9RHOB</name>
<dbReference type="InterPro" id="IPR036890">
    <property type="entry name" value="HATPase_C_sf"/>
</dbReference>
<comment type="caution">
    <text evidence="3">The sequence shown here is derived from an EMBL/GenBank/DDBJ whole genome shotgun (WGS) entry which is preliminary data.</text>
</comment>
<keyword evidence="4" id="KW-1185">Reference proteome</keyword>
<dbReference type="Gene3D" id="3.30.565.10">
    <property type="entry name" value="Histidine kinase-like ATPase, C-terminal domain"/>
    <property type="match status" value="1"/>
</dbReference>
<reference evidence="3 4" key="1">
    <citation type="submission" date="2018-05" db="EMBL/GenBank/DDBJ databases">
        <title>Oceanovita maritima gen. nov., sp. nov., a marine bacterium in the family Rhodobacteraceae isolated from surface seawater of Lundu port Xiamen, China.</title>
        <authorList>
            <person name="Hetharua B.H."/>
            <person name="Min D."/>
            <person name="Liao H."/>
            <person name="Tian Y."/>
        </authorList>
    </citation>
    <scope>NUCLEOTIDE SEQUENCE [LARGE SCALE GENOMIC DNA]</scope>
    <source>
        <strain evidence="3 4">FSX-11</strain>
    </source>
</reference>
<accession>A0A2V4MQ92</accession>
<dbReference type="InterPro" id="IPR050267">
    <property type="entry name" value="Anti-sigma-factor_SerPK"/>
</dbReference>
<gene>
    <name evidence="3" type="ORF">DI396_09680</name>
</gene>
<protein>
    <submittedName>
        <fullName evidence="3">ATP-binding protein</fullName>
    </submittedName>
</protein>
<dbReference type="GO" id="GO:0004674">
    <property type="term" value="F:protein serine/threonine kinase activity"/>
    <property type="evidence" value="ECO:0007669"/>
    <property type="project" value="UniProtKB-KW"/>
</dbReference>
<keyword evidence="1" id="KW-0808">Transferase</keyword>
<dbReference type="EMBL" id="QFVT01000005">
    <property type="protein sequence ID" value="PYC47689.1"/>
    <property type="molecule type" value="Genomic_DNA"/>
</dbReference>
<dbReference type="AlphaFoldDB" id="A0A2V4MQ92"/>
<keyword evidence="1" id="KW-0723">Serine/threonine-protein kinase</keyword>
<evidence type="ECO:0000313" key="4">
    <source>
        <dbReference type="Proteomes" id="UP000248012"/>
    </source>
</evidence>
<dbReference type="InterPro" id="IPR003594">
    <property type="entry name" value="HATPase_dom"/>
</dbReference>
<dbReference type="GO" id="GO:0005524">
    <property type="term" value="F:ATP binding"/>
    <property type="evidence" value="ECO:0007669"/>
    <property type="project" value="UniProtKB-KW"/>
</dbReference>